<comment type="similarity">
    <text evidence="7">Belongs to the TonB-dependent receptor family.</text>
</comment>
<dbReference type="Gene3D" id="2.40.170.20">
    <property type="entry name" value="TonB-dependent receptor, beta-barrel domain"/>
    <property type="match status" value="1"/>
</dbReference>
<proteinExistence type="inferred from homology"/>
<reference evidence="10" key="1">
    <citation type="submission" date="2016-11" db="EMBL/GenBank/DDBJ databases">
        <authorList>
            <person name="Varghese N."/>
            <person name="Submissions S."/>
        </authorList>
    </citation>
    <scope>NUCLEOTIDE SEQUENCE [LARGE SCALE GENOMIC DNA]</scope>
    <source>
        <strain evidence="10">DSM 16219</strain>
    </source>
</reference>
<keyword evidence="10" id="KW-1185">Reference proteome</keyword>
<evidence type="ECO:0000256" key="6">
    <source>
        <dbReference type="ARBA" id="ARBA00023237"/>
    </source>
</evidence>
<sequence>MFCKNVFKRGLACFAAACLLAAPCASWAEQEPAPQDQAQPAPAGEDAAQAPQVAYTMEAVVVKDKASSSATGESVIDQDLLQNLPAGNGSINEMLKVLPDIQFSEDSRSSLTGGEILPPNVSISGGRFYENNFSIDGIGNNSLLDPAADNPNTMNDVPGHPQEFFLDADLVEQIKVYDSNVPASYGGFTGGVVDATTKRPGLRYSGSVKYRTTRSDWASFHIGGGETGEYDFEHSDSYLKQPEFEKHEFAAIFNAPINDSMGVIGSYNTLWSDIPLRHLDGSKTQTRRNQNFFAKYAWDLNDSNFLDISAACAPYEGKYFVRNAMNSDYIIKAGGARFLADYTHAPLDSGPLKVKLSYRESENTRESPQHWRLWATTDTFSWGKINGSETSAEGGFGDIEKTQKTLTTSLDKEFNEFDTWRIRHSLQAGFEYEQTAGTFTREDTTYVYKDARISPDIICDDDCFDAVAYEQFFTTRNVYPEDDAEANINLYAWYLSDKLDIWRISMTPGLRVTVDDYMDNVNLAPRFFMTLDVFDNEDTVLSFGANRYYARALLTYKLREAKKPFYRETRTSYHNQLTDWELSSLSGSSTYSYSELDTPHSDEIAVGIDQALLTGTFSAKYVSREGKDEFARDYGPVQSDGLRYFTMTNDGESSHESYRASWEKSWKKHFLSMSCNWQESKSSNPDYDTTLEDDETSSQIWYKGDLIYLSELPAANYNRPFIGKLTYSGKLPWGFTFTSHTSFREGYLRIEDTGDVKPLPDDEGGVDPITGDSLATEAAVYDEVQYEDAWIFDVKLSWTCNYYRTQKLTLSVEVENLFDEISRVGSDSEEYEMGRLFWAEAKWEF</sequence>
<name>A0A1M6NA37_9BACT</name>
<dbReference type="GO" id="GO:0009279">
    <property type="term" value="C:cell outer membrane"/>
    <property type="evidence" value="ECO:0007669"/>
    <property type="project" value="UniProtKB-SubCell"/>
</dbReference>
<evidence type="ECO:0000256" key="1">
    <source>
        <dbReference type="ARBA" id="ARBA00004571"/>
    </source>
</evidence>
<protein>
    <submittedName>
        <fullName evidence="9">Outer membrane receptor proteins, mostly Fe transport</fullName>
    </submittedName>
</protein>
<evidence type="ECO:0000313" key="10">
    <source>
        <dbReference type="Proteomes" id="UP000183994"/>
    </source>
</evidence>
<evidence type="ECO:0000313" key="9">
    <source>
        <dbReference type="EMBL" id="SHJ92436.1"/>
    </source>
</evidence>
<dbReference type="Gene3D" id="2.170.130.10">
    <property type="entry name" value="TonB-dependent receptor, plug domain"/>
    <property type="match status" value="1"/>
</dbReference>
<gene>
    <name evidence="9" type="ORF">SAMN02745216_02561</name>
</gene>
<evidence type="ECO:0000256" key="8">
    <source>
        <dbReference type="SAM" id="SignalP"/>
    </source>
</evidence>
<evidence type="ECO:0000256" key="3">
    <source>
        <dbReference type="ARBA" id="ARBA00022452"/>
    </source>
</evidence>
<evidence type="ECO:0000256" key="5">
    <source>
        <dbReference type="ARBA" id="ARBA00023136"/>
    </source>
</evidence>
<feature type="chain" id="PRO_5013200802" evidence="8">
    <location>
        <begin position="29"/>
        <end position="845"/>
    </location>
</feature>
<evidence type="ECO:0000256" key="2">
    <source>
        <dbReference type="ARBA" id="ARBA00022448"/>
    </source>
</evidence>
<dbReference type="InterPro" id="IPR036942">
    <property type="entry name" value="Beta-barrel_TonB_sf"/>
</dbReference>
<keyword evidence="8" id="KW-0732">Signal</keyword>
<dbReference type="PROSITE" id="PS52016">
    <property type="entry name" value="TONB_DEPENDENT_REC_3"/>
    <property type="match status" value="1"/>
</dbReference>
<accession>A0A1M6NA37</accession>
<keyword evidence="5 7" id="KW-0472">Membrane</keyword>
<keyword evidence="3 7" id="KW-1134">Transmembrane beta strand</keyword>
<keyword evidence="4 7" id="KW-0812">Transmembrane</keyword>
<evidence type="ECO:0000256" key="4">
    <source>
        <dbReference type="ARBA" id="ARBA00022692"/>
    </source>
</evidence>
<dbReference type="RefSeq" id="WP_073476376.1">
    <property type="nucleotide sequence ID" value="NZ_FQZU01000014.1"/>
</dbReference>
<keyword evidence="2 7" id="KW-0813">Transport</keyword>
<dbReference type="Proteomes" id="UP000183994">
    <property type="component" value="Unassembled WGS sequence"/>
</dbReference>
<comment type="subcellular location">
    <subcellularLocation>
        <location evidence="1 7">Cell outer membrane</location>
        <topology evidence="1 7">Multi-pass membrane protein</topology>
    </subcellularLocation>
</comment>
<keyword evidence="6 7" id="KW-0998">Cell outer membrane</keyword>
<dbReference type="SUPFAM" id="SSF56935">
    <property type="entry name" value="Porins"/>
    <property type="match status" value="1"/>
</dbReference>
<dbReference type="InterPro" id="IPR039426">
    <property type="entry name" value="TonB-dep_rcpt-like"/>
</dbReference>
<feature type="signal peptide" evidence="8">
    <location>
        <begin position="1"/>
        <end position="28"/>
    </location>
</feature>
<evidence type="ECO:0000256" key="7">
    <source>
        <dbReference type="PROSITE-ProRule" id="PRU01360"/>
    </source>
</evidence>
<keyword evidence="9" id="KW-0675">Receptor</keyword>
<dbReference type="AlphaFoldDB" id="A0A1M6NA37"/>
<dbReference type="InterPro" id="IPR037066">
    <property type="entry name" value="Plug_dom_sf"/>
</dbReference>
<dbReference type="STRING" id="1121393.SAMN02745216_02561"/>
<dbReference type="EMBL" id="FQZU01000014">
    <property type="protein sequence ID" value="SHJ92436.1"/>
    <property type="molecule type" value="Genomic_DNA"/>
</dbReference>
<organism evidence="9 10">
    <name type="scientific">Desulfatibacillum alkenivorans DSM 16219</name>
    <dbReference type="NCBI Taxonomy" id="1121393"/>
    <lineage>
        <taxon>Bacteria</taxon>
        <taxon>Pseudomonadati</taxon>
        <taxon>Thermodesulfobacteriota</taxon>
        <taxon>Desulfobacteria</taxon>
        <taxon>Desulfobacterales</taxon>
        <taxon>Desulfatibacillaceae</taxon>
        <taxon>Desulfatibacillum</taxon>
    </lineage>
</organism>